<dbReference type="InParanoid" id="A0A165D2D2"/>
<name>A0A165D2D2_9BASI</name>
<evidence type="ECO:0000313" key="2">
    <source>
        <dbReference type="EMBL" id="KZT51922.1"/>
    </source>
</evidence>
<proteinExistence type="predicted"/>
<evidence type="ECO:0000313" key="3">
    <source>
        <dbReference type="Proteomes" id="UP000076842"/>
    </source>
</evidence>
<dbReference type="Proteomes" id="UP000076842">
    <property type="component" value="Unassembled WGS sequence"/>
</dbReference>
<evidence type="ECO:0000256" key="1">
    <source>
        <dbReference type="SAM" id="MobiDB-lite"/>
    </source>
</evidence>
<organism evidence="2 3">
    <name type="scientific">Calocera cornea HHB12733</name>
    <dbReference type="NCBI Taxonomy" id="1353952"/>
    <lineage>
        <taxon>Eukaryota</taxon>
        <taxon>Fungi</taxon>
        <taxon>Dikarya</taxon>
        <taxon>Basidiomycota</taxon>
        <taxon>Agaricomycotina</taxon>
        <taxon>Dacrymycetes</taxon>
        <taxon>Dacrymycetales</taxon>
        <taxon>Dacrymycetaceae</taxon>
        <taxon>Calocera</taxon>
    </lineage>
</organism>
<keyword evidence="3" id="KW-1185">Reference proteome</keyword>
<dbReference type="EMBL" id="KV424085">
    <property type="protein sequence ID" value="KZT51922.1"/>
    <property type="molecule type" value="Genomic_DNA"/>
</dbReference>
<dbReference type="AlphaFoldDB" id="A0A165D2D2"/>
<accession>A0A165D2D2</accession>
<reference evidence="2 3" key="1">
    <citation type="journal article" date="2016" name="Mol. Biol. Evol.">
        <title>Comparative Genomics of Early-Diverging Mushroom-Forming Fungi Provides Insights into the Origins of Lignocellulose Decay Capabilities.</title>
        <authorList>
            <person name="Nagy L.G."/>
            <person name="Riley R."/>
            <person name="Tritt A."/>
            <person name="Adam C."/>
            <person name="Daum C."/>
            <person name="Floudas D."/>
            <person name="Sun H."/>
            <person name="Yadav J.S."/>
            <person name="Pangilinan J."/>
            <person name="Larsson K.H."/>
            <person name="Matsuura K."/>
            <person name="Barry K."/>
            <person name="Labutti K."/>
            <person name="Kuo R."/>
            <person name="Ohm R.A."/>
            <person name="Bhattacharya S.S."/>
            <person name="Shirouzu T."/>
            <person name="Yoshinaga Y."/>
            <person name="Martin F.M."/>
            <person name="Grigoriev I.V."/>
            <person name="Hibbett D.S."/>
        </authorList>
    </citation>
    <scope>NUCLEOTIDE SEQUENCE [LARGE SCALE GENOMIC DNA]</scope>
    <source>
        <strain evidence="2 3">HHB12733</strain>
    </source>
</reference>
<protein>
    <submittedName>
        <fullName evidence="2">Uncharacterized protein</fullName>
    </submittedName>
</protein>
<dbReference type="OrthoDB" id="3343770at2759"/>
<sequence>MSTTATTTQTLPPQALRKYADLVFTGSRLQWSFFDPRTRVACGDYGVLSEETGLFSREGNIYDEGFAGEYGIRQPEEVDSGEEAAECWTISKNARALTYGKDAKVPDAAIQKCDVKGHIAFSSDRGAVLVTLDSRTTAIPGKKSLKALISEPRLHGKHLVSEVVHCSKYARYMSSPSGGDLTLGFDGHRWLAQGVTTEDEFQTGVEDQPAFYPLFRLLVMRDRGPILLLRDSPEPEDPAQLLAPLYPPWGALDEKGEKVLGGEWEGSEEDFLKEVEEDERHWAEMGGKGSVPASPPASI</sequence>
<dbReference type="STRING" id="1353952.A0A165D2D2"/>
<gene>
    <name evidence="2" type="ORF">CALCODRAFT_558360</name>
</gene>
<feature type="region of interest" description="Disordered" evidence="1">
    <location>
        <begin position="276"/>
        <end position="299"/>
    </location>
</feature>